<keyword evidence="1" id="KW-0472">Membrane</keyword>
<sequence>MKQNVGSTDKIIRIILGIVIAAVGYYYKSWWGLIALLPLLTALISFCPLYPIFKISTKK</sequence>
<dbReference type="EMBL" id="UOET01000458">
    <property type="protein sequence ID" value="VAW30047.1"/>
    <property type="molecule type" value="Genomic_DNA"/>
</dbReference>
<feature type="transmembrane region" description="Helical" evidence="1">
    <location>
        <begin position="12"/>
        <end position="27"/>
    </location>
</feature>
<proteinExistence type="predicted"/>
<feature type="domain" description="Inner membrane protein YgaP-like transmembrane" evidence="2">
    <location>
        <begin position="1"/>
        <end position="58"/>
    </location>
</feature>
<protein>
    <recommendedName>
        <fullName evidence="2">Inner membrane protein YgaP-like transmembrane domain-containing protein</fullName>
    </recommendedName>
</protein>
<gene>
    <name evidence="3" type="ORF">MNBD_BACTEROID07-1597</name>
</gene>
<evidence type="ECO:0000259" key="2">
    <source>
        <dbReference type="Pfam" id="PF11127"/>
    </source>
</evidence>
<evidence type="ECO:0000256" key="1">
    <source>
        <dbReference type="SAM" id="Phobius"/>
    </source>
</evidence>
<keyword evidence="1" id="KW-0812">Transmembrane</keyword>
<reference evidence="3" key="1">
    <citation type="submission" date="2018-06" db="EMBL/GenBank/DDBJ databases">
        <authorList>
            <person name="Zhirakovskaya E."/>
        </authorList>
    </citation>
    <scope>NUCLEOTIDE SEQUENCE</scope>
</reference>
<dbReference type="InterPro" id="IPR021309">
    <property type="entry name" value="YgaP-like_TM"/>
</dbReference>
<dbReference type="Pfam" id="PF11127">
    <property type="entry name" value="YgaP-like_TM"/>
    <property type="match status" value="1"/>
</dbReference>
<evidence type="ECO:0000313" key="3">
    <source>
        <dbReference type="EMBL" id="VAW30047.1"/>
    </source>
</evidence>
<dbReference type="AlphaFoldDB" id="A0A3B0UX87"/>
<name>A0A3B0UX87_9ZZZZ</name>
<keyword evidence="1" id="KW-1133">Transmembrane helix</keyword>
<feature type="transmembrane region" description="Helical" evidence="1">
    <location>
        <begin position="33"/>
        <end position="53"/>
    </location>
</feature>
<organism evidence="3">
    <name type="scientific">hydrothermal vent metagenome</name>
    <dbReference type="NCBI Taxonomy" id="652676"/>
    <lineage>
        <taxon>unclassified sequences</taxon>
        <taxon>metagenomes</taxon>
        <taxon>ecological metagenomes</taxon>
    </lineage>
</organism>
<accession>A0A3B0UX87</accession>